<protein>
    <submittedName>
        <fullName evidence="7">RNA polymerase sigma-70 factor (ECF subfamily)</fullName>
    </submittedName>
</protein>
<gene>
    <name evidence="7" type="ORF">GGQ96_002620</name>
</gene>
<dbReference type="RefSeq" id="WP_184115380.1">
    <property type="nucleotide sequence ID" value="NZ_JACHNY010000005.1"/>
</dbReference>
<dbReference type="GO" id="GO:0003677">
    <property type="term" value="F:DNA binding"/>
    <property type="evidence" value="ECO:0007669"/>
    <property type="project" value="InterPro"/>
</dbReference>
<dbReference type="GO" id="GO:0006352">
    <property type="term" value="P:DNA-templated transcription initiation"/>
    <property type="evidence" value="ECO:0007669"/>
    <property type="project" value="InterPro"/>
</dbReference>
<dbReference type="InterPro" id="IPR013325">
    <property type="entry name" value="RNA_pol_sigma_r2"/>
</dbReference>
<dbReference type="PANTHER" id="PTHR43133">
    <property type="entry name" value="RNA POLYMERASE ECF-TYPE SIGMA FACTO"/>
    <property type="match status" value="1"/>
</dbReference>
<organism evidence="7 8">
    <name type="scientific">Sphingomonas abaci</name>
    <dbReference type="NCBI Taxonomy" id="237611"/>
    <lineage>
        <taxon>Bacteria</taxon>
        <taxon>Pseudomonadati</taxon>
        <taxon>Pseudomonadota</taxon>
        <taxon>Alphaproteobacteria</taxon>
        <taxon>Sphingomonadales</taxon>
        <taxon>Sphingomonadaceae</taxon>
        <taxon>Sphingomonas</taxon>
    </lineage>
</organism>
<dbReference type="Proteomes" id="UP000574769">
    <property type="component" value="Unassembled WGS sequence"/>
</dbReference>
<dbReference type="Gene3D" id="1.10.1740.10">
    <property type="match status" value="1"/>
</dbReference>
<evidence type="ECO:0000256" key="2">
    <source>
        <dbReference type="ARBA" id="ARBA00023015"/>
    </source>
</evidence>
<evidence type="ECO:0000256" key="4">
    <source>
        <dbReference type="ARBA" id="ARBA00023163"/>
    </source>
</evidence>
<evidence type="ECO:0000259" key="6">
    <source>
        <dbReference type="Pfam" id="PF08281"/>
    </source>
</evidence>
<keyword evidence="8" id="KW-1185">Reference proteome</keyword>
<dbReference type="Pfam" id="PF04542">
    <property type="entry name" value="Sigma70_r2"/>
    <property type="match status" value="1"/>
</dbReference>
<feature type="domain" description="RNA polymerase sigma-70 region 2" evidence="5">
    <location>
        <begin position="32"/>
        <end position="91"/>
    </location>
</feature>
<evidence type="ECO:0000259" key="5">
    <source>
        <dbReference type="Pfam" id="PF04542"/>
    </source>
</evidence>
<dbReference type="Gene3D" id="1.10.10.10">
    <property type="entry name" value="Winged helix-like DNA-binding domain superfamily/Winged helix DNA-binding domain"/>
    <property type="match status" value="1"/>
</dbReference>
<accession>A0A7W7AM16</accession>
<dbReference type="Pfam" id="PF08281">
    <property type="entry name" value="Sigma70_r4_2"/>
    <property type="match status" value="1"/>
</dbReference>
<evidence type="ECO:0000256" key="1">
    <source>
        <dbReference type="ARBA" id="ARBA00010641"/>
    </source>
</evidence>
<proteinExistence type="inferred from homology"/>
<dbReference type="InterPro" id="IPR014284">
    <property type="entry name" value="RNA_pol_sigma-70_dom"/>
</dbReference>
<dbReference type="InterPro" id="IPR013249">
    <property type="entry name" value="RNA_pol_sigma70_r4_t2"/>
</dbReference>
<dbReference type="SUPFAM" id="SSF88946">
    <property type="entry name" value="Sigma2 domain of RNA polymerase sigma factors"/>
    <property type="match status" value="1"/>
</dbReference>
<dbReference type="SUPFAM" id="SSF88659">
    <property type="entry name" value="Sigma3 and sigma4 domains of RNA polymerase sigma factors"/>
    <property type="match status" value="1"/>
</dbReference>
<comment type="similarity">
    <text evidence="1">Belongs to the sigma-70 factor family. ECF subfamily.</text>
</comment>
<evidence type="ECO:0000256" key="3">
    <source>
        <dbReference type="ARBA" id="ARBA00023082"/>
    </source>
</evidence>
<dbReference type="NCBIfam" id="TIGR02937">
    <property type="entry name" value="sigma70-ECF"/>
    <property type="match status" value="1"/>
</dbReference>
<dbReference type="PANTHER" id="PTHR43133:SF63">
    <property type="entry name" value="RNA POLYMERASE SIGMA FACTOR FECI-RELATED"/>
    <property type="match status" value="1"/>
</dbReference>
<feature type="domain" description="RNA polymerase sigma factor 70 region 4 type 2" evidence="6">
    <location>
        <begin position="122"/>
        <end position="173"/>
    </location>
</feature>
<dbReference type="InterPro" id="IPR036388">
    <property type="entry name" value="WH-like_DNA-bd_sf"/>
</dbReference>
<keyword evidence="4" id="KW-0804">Transcription</keyword>
<dbReference type="GO" id="GO:0016987">
    <property type="term" value="F:sigma factor activity"/>
    <property type="evidence" value="ECO:0007669"/>
    <property type="project" value="UniProtKB-KW"/>
</dbReference>
<evidence type="ECO:0000313" key="8">
    <source>
        <dbReference type="Proteomes" id="UP000574769"/>
    </source>
</evidence>
<reference evidence="7 8" key="1">
    <citation type="submission" date="2020-08" db="EMBL/GenBank/DDBJ databases">
        <title>Genomic Encyclopedia of Type Strains, Phase IV (KMG-IV): sequencing the most valuable type-strain genomes for metagenomic binning, comparative biology and taxonomic classification.</title>
        <authorList>
            <person name="Goeker M."/>
        </authorList>
    </citation>
    <scope>NUCLEOTIDE SEQUENCE [LARGE SCALE GENOMIC DNA]</scope>
    <source>
        <strain evidence="7 8">DSM 15867</strain>
    </source>
</reference>
<dbReference type="InterPro" id="IPR013324">
    <property type="entry name" value="RNA_pol_sigma_r3/r4-like"/>
</dbReference>
<dbReference type="InterPro" id="IPR007627">
    <property type="entry name" value="RNA_pol_sigma70_r2"/>
</dbReference>
<dbReference type="InterPro" id="IPR039425">
    <property type="entry name" value="RNA_pol_sigma-70-like"/>
</dbReference>
<keyword evidence="2" id="KW-0805">Transcription regulation</keyword>
<comment type="caution">
    <text evidence="7">The sequence shown here is derived from an EMBL/GenBank/DDBJ whole genome shotgun (WGS) entry which is preliminary data.</text>
</comment>
<dbReference type="AlphaFoldDB" id="A0A7W7AM16"/>
<evidence type="ECO:0000313" key="7">
    <source>
        <dbReference type="EMBL" id="MBB4618477.1"/>
    </source>
</evidence>
<sequence length="190" mass="21471">MRALVPRRIVLGEEWRVTPTHPLAETFLAQRPVLLRYLRARGAAEEAEDLLQDLWLKLASTSGQGVERPESYMMRMAHNLMLDRARATRRRLTRDDDYHRDGAEDGAAPSALADLIARERLDQVDRLLAALGERTDRIFRRHRVEGVAQRDIAAELGISLSAVEKHLQKAYRAIAAWQRGDGAVSGEART</sequence>
<name>A0A7W7AM16_9SPHN</name>
<dbReference type="EMBL" id="JACHNY010000005">
    <property type="protein sequence ID" value="MBB4618477.1"/>
    <property type="molecule type" value="Genomic_DNA"/>
</dbReference>
<keyword evidence="3" id="KW-0731">Sigma factor</keyword>